<dbReference type="Proteomes" id="UP000703893">
    <property type="component" value="Unassembled WGS sequence"/>
</dbReference>
<dbReference type="AlphaFoldDB" id="A0A938BMT8"/>
<dbReference type="Gene3D" id="3.40.1010.10">
    <property type="entry name" value="Cobalt-precorrin-4 Transmethylase, Domain 1"/>
    <property type="match status" value="1"/>
</dbReference>
<comment type="caution">
    <text evidence="1">The sequence shown here is derived from an EMBL/GenBank/DDBJ whole genome shotgun (WGS) entry which is preliminary data.</text>
</comment>
<organism evidence="1 2">
    <name type="scientific">Candidatus Tanganyikabacteria bacterium</name>
    <dbReference type="NCBI Taxonomy" id="2961651"/>
    <lineage>
        <taxon>Bacteria</taxon>
        <taxon>Bacillati</taxon>
        <taxon>Candidatus Sericytochromatia</taxon>
        <taxon>Candidatus Tanganyikabacteria</taxon>
    </lineage>
</organism>
<gene>
    <name evidence="1" type="ORF">FJZ00_04340</name>
</gene>
<proteinExistence type="predicted"/>
<dbReference type="SUPFAM" id="SSF53790">
    <property type="entry name" value="Tetrapyrrole methylase"/>
    <property type="match status" value="1"/>
</dbReference>
<name>A0A938BMT8_9BACT</name>
<dbReference type="EMBL" id="VGJX01000190">
    <property type="protein sequence ID" value="MBM3274355.1"/>
    <property type="molecule type" value="Genomic_DNA"/>
</dbReference>
<evidence type="ECO:0000313" key="1">
    <source>
        <dbReference type="EMBL" id="MBM3274355.1"/>
    </source>
</evidence>
<dbReference type="InterPro" id="IPR035996">
    <property type="entry name" value="4pyrrol_Methylase_sf"/>
</dbReference>
<dbReference type="GO" id="GO:0008168">
    <property type="term" value="F:methyltransferase activity"/>
    <property type="evidence" value="ECO:0007669"/>
    <property type="project" value="InterPro"/>
</dbReference>
<accession>A0A938BMT8</accession>
<feature type="non-terminal residue" evidence="1">
    <location>
        <position position="65"/>
    </location>
</feature>
<dbReference type="InterPro" id="IPR014777">
    <property type="entry name" value="4pyrrole_Mease_sub1"/>
</dbReference>
<sequence length="65" mass="7212">MGLGPGDPADLTLKAERVLRGATRLFLRTSIHPTITVLGDWGLKFASFDELYREGATFEAVYQEI</sequence>
<reference evidence="1 2" key="1">
    <citation type="submission" date="2019-03" db="EMBL/GenBank/DDBJ databases">
        <title>Lake Tanganyika Metagenome-Assembled Genomes (MAGs).</title>
        <authorList>
            <person name="Tran P."/>
        </authorList>
    </citation>
    <scope>NUCLEOTIDE SEQUENCE [LARGE SCALE GENOMIC DNA]</scope>
    <source>
        <strain evidence="1">K_DeepCast_65m_m2_236</strain>
    </source>
</reference>
<evidence type="ECO:0000313" key="2">
    <source>
        <dbReference type="Proteomes" id="UP000703893"/>
    </source>
</evidence>
<protein>
    <submittedName>
        <fullName evidence="1">Nucleotide pyrophosphohydrolase</fullName>
    </submittedName>
</protein>